<reference evidence="2 3" key="1">
    <citation type="submission" date="2019-04" db="EMBL/GenBank/DDBJ databases">
        <authorList>
            <person name="Feng G."/>
            <person name="Zhang J."/>
            <person name="Zhu H."/>
        </authorList>
    </citation>
    <scope>NUCLEOTIDE SEQUENCE [LARGE SCALE GENOMIC DNA]</scope>
    <source>
        <strain evidence="2 3">JCM 19491</strain>
    </source>
</reference>
<gene>
    <name evidence="2" type="ORF">EU557_07545</name>
</gene>
<evidence type="ECO:0008006" key="4">
    <source>
        <dbReference type="Google" id="ProtNLM"/>
    </source>
</evidence>
<feature type="chain" id="PRO_5021214368" description="DUF5683 domain-containing protein" evidence="1">
    <location>
        <begin position="28"/>
        <end position="204"/>
    </location>
</feature>
<dbReference type="RefSeq" id="WP_135529786.1">
    <property type="nucleotide sequence ID" value="NZ_SRKZ01000002.1"/>
</dbReference>
<keyword evidence="1" id="KW-0732">Signal</keyword>
<dbReference type="EMBL" id="SRKZ01000002">
    <property type="protein sequence ID" value="TGD81405.1"/>
    <property type="molecule type" value="Genomic_DNA"/>
</dbReference>
<dbReference type="Proteomes" id="UP000298284">
    <property type="component" value="Unassembled WGS sequence"/>
</dbReference>
<comment type="caution">
    <text evidence="2">The sequence shown here is derived from an EMBL/GenBank/DDBJ whole genome shotgun (WGS) entry which is preliminary data.</text>
</comment>
<proteinExistence type="predicted"/>
<name>A0A4Z0MQB2_9BACT</name>
<evidence type="ECO:0000313" key="3">
    <source>
        <dbReference type="Proteomes" id="UP000298284"/>
    </source>
</evidence>
<feature type="signal peptide" evidence="1">
    <location>
        <begin position="1"/>
        <end position="27"/>
    </location>
</feature>
<organism evidence="2 3">
    <name type="scientific">Hymenobacter wooponensis</name>
    <dbReference type="NCBI Taxonomy" id="1525360"/>
    <lineage>
        <taxon>Bacteria</taxon>
        <taxon>Pseudomonadati</taxon>
        <taxon>Bacteroidota</taxon>
        <taxon>Cytophagia</taxon>
        <taxon>Cytophagales</taxon>
        <taxon>Hymenobacteraceae</taxon>
        <taxon>Hymenobacter</taxon>
    </lineage>
</organism>
<dbReference type="AlphaFoldDB" id="A0A4Z0MQB2"/>
<keyword evidence="3" id="KW-1185">Reference proteome</keyword>
<sequence>MMIPNFSTLRRALLLLPLAFITFFAHAQQSPNTLIRLSPEDQGRGLNGVQKNFFFATGLGTPKDDDYKSAGFFGQKLRPYLAGNPEALQELNNYRRQKWLFLAERLTFVGAVGLYGQQVLSDPEVQQYHNNTQKVAVGVAAVSLLSNIFISRHTNEHFQRAVDAHNAGLPAARTGALQMLRPSTVGLTASRWGQPQVALSWNLR</sequence>
<dbReference type="OrthoDB" id="876476at2"/>
<evidence type="ECO:0000313" key="2">
    <source>
        <dbReference type="EMBL" id="TGD81405.1"/>
    </source>
</evidence>
<accession>A0A4Z0MQB2</accession>
<evidence type="ECO:0000256" key="1">
    <source>
        <dbReference type="SAM" id="SignalP"/>
    </source>
</evidence>
<protein>
    <recommendedName>
        <fullName evidence="4">DUF5683 domain-containing protein</fullName>
    </recommendedName>
</protein>